<gene>
    <name evidence="4" type="ORF">UFOPK3376_00878</name>
</gene>
<dbReference type="SUPFAM" id="SSF51679">
    <property type="entry name" value="Bacterial luciferase-like"/>
    <property type="match status" value="1"/>
</dbReference>
<reference evidence="4" key="1">
    <citation type="submission" date="2020-05" db="EMBL/GenBank/DDBJ databases">
        <authorList>
            <person name="Chiriac C."/>
            <person name="Salcher M."/>
            <person name="Ghai R."/>
            <person name="Kavagutti S V."/>
        </authorList>
    </citation>
    <scope>NUCLEOTIDE SEQUENCE</scope>
</reference>
<evidence type="ECO:0000256" key="2">
    <source>
        <dbReference type="ARBA" id="ARBA00023033"/>
    </source>
</evidence>
<keyword evidence="1" id="KW-0560">Oxidoreductase</keyword>
<dbReference type="GO" id="GO:0016705">
    <property type="term" value="F:oxidoreductase activity, acting on paired donors, with incorporation or reduction of molecular oxygen"/>
    <property type="evidence" value="ECO:0007669"/>
    <property type="project" value="InterPro"/>
</dbReference>
<organism evidence="4">
    <name type="scientific">freshwater metagenome</name>
    <dbReference type="NCBI Taxonomy" id="449393"/>
    <lineage>
        <taxon>unclassified sequences</taxon>
        <taxon>metagenomes</taxon>
        <taxon>ecological metagenomes</taxon>
    </lineage>
</organism>
<sequence>MVTSGSHPTAAPSASRYLKIGVGLYTGQGSVASGDGYREATVLARAAEDAGFDSFWVSEHHGWDDAYLPSPLVLLAALGAVTERIELGAGLVLAPLYHPVRLAADIAVLDQLTNGRLILGLGLGYIDKEYAAFGVDRSSRAARLDDVIGVLRLAGTGEPFSYAGRSIVLDDVRVTPSVCRDGGVPIWVGAYSDAAVRRAGTAADGHLIGRGSPHIIDSANQILAGVRRPDDPSFTRAVNVTLVLDDEGGAAGSARAAFAAQQLMYERVQHGANVYSSLIPDPAGGEVLAEGSIDSYIQVAGSAGEVVAGLEQVIERLSGWSHVHLVLRVLFPGEAIEVQVERLRMIGNSVLPQLRRL</sequence>
<proteinExistence type="predicted"/>
<name>A0A6J7DRG1_9ZZZZ</name>
<dbReference type="InterPro" id="IPR036661">
    <property type="entry name" value="Luciferase-like_sf"/>
</dbReference>
<dbReference type="Pfam" id="PF00296">
    <property type="entry name" value="Bac_luciferase"/>
    <property type="match status" value="1"/>
</dbReference>
<dbReference type="GO" id="GO:0005829">
    <property type="term" value="C:cytosol"/>
    <property type="evidence" value="ECO:0007669"/>
    <property type="project" value="TreeGrafter"/>
</dbReference>
<accession>A0A6J7DRG1</accession>
<dbReference type="Gene3D" id="3.20.20.30">
    <property type="entry name" value="Luciferase-like domain"/>
    <property type="match status" value="1"/>
</dbReference>
<dbReference type="PANTHER" id="PTHR30137">
    <property type="entry name" value="LUCIFERASE-LIKE MONOOXYGENASE"/>
    <property type="match status" value="1"/>
</dbReference>
<evidence type="ECO:0000259" key="3">
    <source>
        <dbReference type="Pfam" id="PF00296"/>
    </source>
</evidence>
<evidence type="ECO:0000256" key="1">
    <source>
        <dbReference type="ARBA" id="ARBA00023002"/>
    </source>
</evidence>
<keyword evidence="2" id="KW-0503">Monooxygenase</keyword>
<feature type="domain" description="Luciferase-like" evidence="3">
    <location>
        <begin position="29"/>
        <end position="276"/>
    </location>
</feature>
<dbReference type="EMBL" id="CAFBLP010000016">
    <property type="protein sequence ID" value="CAB4871850.1"/>
    <property type="molecule type" value="Genomic_DNA"/>
</dbReference>
<evidence type="ECO:0000313" key="4">
    <source>
        <dbReference type="EMBL" id="CAB4871850.1"/>
    </source>
</evidence>
<dbReference type="GO" id="GO:0004497">
    <property type="term" value="F:monooxygenase activity"/>
    <property type="evidence" value="ECO:0007669"/>
    <property type="project" value="UniProtKB-KW"/>
</dbReference>
<dbReference type="AlphaFoldDB" id="A0A6J7DRG1"/>
<dbReference type="InterPro" id="IPR011251">
    <property type="entry name" value="Luciferase-like_dom"/>
</dbReference>
<protein>
    <submittedName>
        <fullName evidence="4">Unannotated protein</fullName>
    </submittedName>
</protein>
<dbReference type="InterPro" id="IPR050766">
    <property type="entry name" value="Bact_Lucif_Oxidored"/>
</dbReference>
<dbReference type="PANTHER" id="PTHR30137:SF8">
    <property type="entry name" value="BLR5498 PROTEIN"/>
    <property type="match status" value="1"/>
</dbReference>